<dbReference type="PANTHER" id="PTHR46361:SF3">
    <property type="entry name" value="ELECTRON CARRIER_ PROTEIN DISULFIDE OXIDOREDUCTASE"/>
    <property type="match status" value="1"/>
</dbReference>
<sequence length="1175" mass="132776">MYDLLQDVAFLSSCVALLHYYVGFTGLFVFILYGTAVEFGFSITQSLKFIQKRFAFVSEIHSSIKRFSPSFLQILCAALRIKTSPNNASGNLESEVSDSESFTPSDCASSIAETDGEAEVHQFDALEAVKSSRSKSAPAVCSNSATSPLTVHNISHLKEHLDQSMAPGHAILDSAKCSHCACSDTFVRINSREPVHFENEFFDGNAYLFVRTKPESPLWAHLFQGRRRMFWIQVQGRFKQEPRGVVYLGGELPWRISLGIFTKSVALMVLGIIKKLVGKIHYSFGDSKNHELPHIAFPLFQTVDQFTCTPKGQLAPQLGVQVIQETEQAQKHRKSVPVGQETFKVGPTYTFHFHTMYVDLHHWKTVNIPGINDMKLSTFFNSSPLRLVAYDVEFGSNGIQSGGGKHLKCNKRYLFCFEMHFDSSKNTDVPRAYSDEEESDSDSVVSGKIASESSSKSHLDPQDAASIRHVISAESAQATISCSSDSSMLTSSPKAIAPKHRIEKTTSSQTQQDHAIQHGAAVWRRRELALKWRSTSVAYLFWMEEVDLSCKVRRVYYVFSIKEKGGRENCFCIMSVDTLRLLLFRNQNQRYWSLTPPTTRLHSRSHSISYGTITEEAKQVGQYLELVSTSSHDAVIGLSDDEKEADDRDTTDQPRTQALVLAELALEASLYELSIQRPRLQDTQWKENMSPASIGVDFEKRDRATMNIAHEGIVYRFYADEFLRQEVLVVTRKRLLFFRAFSHIADSIVRCRDVIAVEGCLFPFMKESAAQLKQSLADTEKCELQECESAGTSDTLDQPFGYCFKIGTLAEEHLICVGTIDARDHWIRVLLQYCTPEAFSRQDACTIVPICFASRAPLRPQSRIILNSRSLYPSGATVSFPEDVTAHIASALRAALEIHQCAFETARTSASSTCLLYVSKALEFLKAASSLREIDLVAFHKSSNHEEKLAFYLNLYHLILAHGMLSHGFPQDKHQWNRFFSDKGYMVGIQRVSLSLAEIEHVILRARMKMASIPYVNVEDVVCLASDRIKPFALVHPDFRISFALVMNRSDSSNLCIFEAEKIHEQLNQVAKQYLQRHVVVESVKKLIILPRVCEWYAVDYTSQSINDMAGNGKSARREQKREISLYCARKLMGFLHPATLQELQDLLKDDSCIHTRYGHFKYKPKSMLKEEVEF</sequence>
<dbReference type="AlphaFoldDB" id="A0A024G744"/>
<comment type="caution">
    <text evidence="5">The sequence shown here is derived from an EMBL/GenBank/DDBJ whole genome shotgun (WGS) entry which is preliminary data.</text>
</comment>
<dbReference type="EMBL" id="CAIX01000036">
    <property type="protein sequence ID" value="CCI42573.1"/>
    <property type="molecule type" value="Genomic_DNA"/>
</dbReference>
<dbReference type="Pfam" id="PF08588">
    <property type="entry name" value="Duc1"/>
    <property type="match status" value="1"/>
</dbReference>
<feature type="transmembrane region" description="Helical" evidence="2">
    <location>
        <begin position="20"/>
        <end position="43"/>
    </location>
</feature>
<accession>A0A024G744</accession>
<evidence type="ECO:0000259" key="3">
    <source>
        <dbReference type="Pfam" id="PF04784"/>
    </source>
</evidence>
<evidence type="ECO:0000313" key="6">
    <source>
        <dbReference type="Proteomes" id="UP000053237"/>
    </source>
</evidence>
<name>A0A024G744_9STRA</name>
<dbReference type="InterPro" id="IPR013897">
    <property type="entry name" value="Duc1"/>
</dbReference>
<evidence type="ECO:0000313" key="5">
    <source>
        <dbReference type="EMBL" id="CCI42573.1"/>
    </source>
</evidence>
<feature type="domain" description="Domain of unknown function at the cortex 1" evidence="4">
    <location>
        <begin position="180"/>
        <end position="395"/>
    </location>
</feature>
<feature type="domain" description="DUF547" evidence="3">
    <location>
        <begin position="942"/>
        <end position="1075"/>
    </location>
</feature>
<gene>
    <name evidence="5" type="ORF">BN9_033570</name>
</gene>
<keyword evidence="2" id="KW-0812">Transmembrane</keyword>
<feature type="compositionally biased region" description="Polar residues" evidence="1">
    <location>
        <begin position="505"/>
        <end position="514"/>
    </location>
</feature>
<feature type="region of interest" description="Disordered" evidence="1">
    <location>
        <begin position="427"/>
        <end position="462"/>
    </location>
</feature>
<reference evidence="5 6" key="1">
    <citation type="submission" date="2012-05" db="EMBL/GenBank/DDBJ databases">
        <title>Recombination and specialization in a pathogen metapopulation.</title>
        <authorList>
            <person name="Gardiner A."/>
            <person name="Kemen E."/>
            <person name="Schultz-Larsen T."/>
            <person name="MacLean D."/>
            <person name="Van Oosterhout C."/>
            <person name="Jones J.D.G."/>
        </authorList>
    </citation>
    <scope>NUCLEOTIDE SEQUENCE [LARGE SCALE GENOMIC DNA]</scope>
    <source>
        <strain evidence="5 6">Ac Nc2</strain>
    </source>
</reference>
<keyword evidence="2" id="KW-1133">Transmembrane helix</keyword>
<evidence type="ECO:0000256" key="1">
    <source>
        <dbReference type="SAM" id="MobiDB-lite"/>
    </source>
</evidence>
<proteinExistence type="predicted"/>
<keyword evidence="6" id="KW-1185">Reference proteome</keyword>
<protein>
    <submittedName>
        <fullName evidence="5">Uncharacterized protein</fullName>
    </submittedName>
</protein>
<dbReference type="PANTHER" id="PTHR46361">
    <property type="entry name" value="ELECTRON CARRIER/ PROTEIN DISULFIDE OXIDOREDUCTASE"/>
    <property type="match status" value="1"/>
</dbReference>
<evidence type="ECO:0000259" key="4">
    <source>
        <dbReference type="Pfam" id="PF08588"/>
    </source>
</evidence>
<organism evidence="5 6">
    <name type="scientific">Albugo candida</name>
    <dbReference type="NCBI Taxonomy" id="65357"/>
    <lineage>
        <taxon>Eukaryota</taxon>
        <taxon>Sar</taxon>
        <taxon>Stramenopiles</taxon>
        <taxon>Oomycota</taxon>
        <taxon>Peronosporomycetes</taxon>
        <taxon>Albuginales</taxon>
        <taxon>Albuginaceae</taxon>
        <taxon>Albugo</taxon>
    </lineage>
</organism>
<dbReference type="InterPro" id="IPR006869">
    <property type="entry name" value="DUF547"/>
</dbReference>
<dbReference type="Proteomes" id="UP000053237">
    <property type="component" value="Unassembled WGS sequence"/>
</dbReference>
<dbReference type="InParanoid" id="A0A024G744"/>
<feature type="region of interest" description="Disordered" evidence="1">
    <location>
        <begin position="484"/>
        <end position="514"/>
    </location>
</feature>
<keyword evidence="2" id="KW-0472">Membrane</keyword>
<dbReference type="OrthoDB" id="418495at2759"/>
<dbReference type="Pfam" id="PF04784">
    <property type="entry name" value="DUF547"/>
    <property type="match status" value="1"/>
</dbReference>
<dbReference type="STRING" id="65357.A0A024G744"/>
<feature type="compositionally biased region" description="Low complexity" evidence="1">
    <location>
        <begin position="442"/>
        <end position="454"/>
    </location>
</feature>
<evidence type="ECO:0000256" key="2">
    <source>
        <dbReference type="SAM" id="Phobius"/>
    </source>
</evidence>